<protein>
    <recommendedName>
        <fullName evidence="6">Tetratricopeptide repeat protein</fullName>
    </recommendedName>
</protein>
<feature type="signal peptide" evidence="3">
    <location>
        <begin position="1"/>
        <end position="25"/>
    </location>
</feature>
<keyword evidence="3" id="KW-0732">Signal</keyword>
<feature type="region of interest" description="Disordered" evidence="2">
    <location>
        <begin position="644"/>
        <end position="698"/>
    </location>
</feature>
<feature type="coiled-coil region" evidence="1">
    <location>
        <begin position="451"/>
        <end position="478"/>
    </location>
</feature>
<reference evidence="4" key="1">
    <citation type="submission" date="2022-02" db="EMBL/GenBank/DDBJ databases">
        <title>Coral-associated bacteria.</title>
        <authorList>
            <person name="Tang K."/>
            <person name="Wang X."/>
        </authorList>
    </citation>
    <scope>NUCLEOTIDE SEQUENCE</scope>
    <source>
        <strain evidence="4">SCSIO 43006</strain>
    </source>
</reference>
<keyword evidence="5" id="KW-1185">Reference proteome</keyword>
<accession>A0ABY4VAL6</accession>
<organism evidence="4 5">
    <name type="scientific">Microbulbifer variabilis</name>
    <dbReference type="NCBI Taxonomy" id="266805"/>
    <lineage>
        <taxon>Bacteria</taxon>
        <taxon>Pseudomonadati</taxon>
        <taxon>Pseudomonadota</taxon>
        <taxon>Gammaproteobacteria</taxon>
        <taxon>Cellvibrionales</taxon>
        <taxon>Microbulbiferaceae</taxon>
        <taxon>Microbulbifer</taxon>
    </lineage>
</organism>
<evidence type="ECO:0000256" key="2">
    <source>
        <dbReference type="SAM" id="MobiDB-lite"/>
    </source>
</evidence>
<dbReference type="InterPro" id="IPR011990">
    <property type="entry name" value="TPR-like_helical_dom_sf"/>
</dbReference>
<dbReference type="Gene3D" id="1.25.40.10">
    <property type="entry name" value="Tetratricopeptide repeat domain"/>
    <property type="match status" value="1"/>
</dbReference>
<feature type="compositionally biased region" description="Basic and acidic residues" evidence="2">
    <location>
        <begin position="666"/>
        <end position="685"/>
    </location>
</feature>
<dbReference type="Proteomes" id="UP001055658">
    <property type="component" value="Chromosome"/>
</dbReference>
<gene>
    <name evidence="4" type="ORF">MJO52_19825</name>
</gene>
<feature type="compositionally biased region" description="Low complexity" evidence="2">
    <location>
        <begin position="27"/>
        <end position="36"/>
    </location>
</feature>
<dbReference type="EMBL" id="CP092418">
    <property type="protein sequence ID" value="USD21284.1"/>
    <property type="molecule type" value="Genomic_DNA"/>
</dbReference>
<feature type="region of interest" description="Disordered" evidence="2">
    <location>
        <begin position="27"/>
        <end position="46"/>
    </location>
</feature>
<evidence type="ECO:0000313" key="5">
    <source>
        <dbReference type="Proteomes" id="UP001055658"/>
    </source>
</evidence>
<feature type="chain" id="PRO_5047508660" description="Tetratricopeptide repeat protein" evidence="3">
    <location>
        <begin position="26"/>
        <end position="698"/>
    </location>
</feature>
<evidence type="ECO:0008006" key="6">
    <source>
        <dbReference type="Google" id="ProtNLM"/>
    </source>
</evidence>
<evidence type="ECO:0000256" key="1">
    <source>
        <dbReference type="SAM" id="Coils"/>
    </source>
</evidence>
<dbReference type="RefSeq" id="WP_252083682.1">
    <property type="nucleotide sequence ID" value="NZ_CP092418.1"/>
</dbReference>
<dbReference type="SUPFAM" id="SSF48452">
    <property type="entry name" value="TPR-like"/>
    <property type="match status" value="1"/>
</dbReference>
<proteinExistence type="predicted"/>
<keyword evidence="1" id="KW-0175">Coiled coil</keyword>
<sequence length="698" mass="77826">MSYRPLSRIISLSVALLGASLPTYGTETEVTSEGTTPQEKTQSEDKKYRQAQDMSYGATLYEYFQGNNFDALSTLLVAKQRDSIKVHRDSAALIEGGISLSFGLHRRAAELFELQLQTGNQDTDSKLHQAAWLKLAELNYLQGDFSLAAKNLEKSGAIDSSTLPLNLALRSEEISTAQEFLKGADLPLSERLLGHINLGAALARRGELVAAAKEYRFAGTLATEQDEPSEDILILADKAHIGAGYAMALSEQFSQAQAEFSQVRLHTPWATKALLGLAWSSINSEQYQEGVDALRFLLAEHQHSPAAREARVALPYAYEKQAERNKALSAYSDAATYFESTLQQLQHLQRKLSSEPLADTSQFSQSQRYGWLQLAQAAPLLRDNQHFLLPILQSDQFQLRLSELRDLQQMDRVLNDWSQKIPQLHSLIEERHQRRSGIIGQYQSAEFDQQLQIAKQHYRNLNDALAQIEGERDALTLLEATSNGEGGNNSEIFEMLEILQGAEQRYQLLRSNGKGSDYQGETLAKARGILLWQASEQYHHRLWQQRKTLQLLESSLRDGEKQLGKTSVEVGRAPQLTQLTERLASTAAQLSGQRAAIAKTASKVEAALRRDIIAELEREQSRIHSYQAHTRLAIARLQDASMLEAASQPPPKNPEKNTQVETQDGENTHEKGNATVEKITEEKTAEALLPDNEGGQSE</sequence>
<evidence type="ECO:0000313" key="4">
    <source>
        <dbReference type="EMBL" id="USD21284.1"/>
    </source>
</evidence>
<name>A0ABY4VAL6_9GAMM</name>
<evidence type="ECO:0000256" key="3">
    <source>
        <dbReference type="SAM" id="SignalP"/>
    </source>
</evidence>